<protein>
    <submittedName>
        <fullName evidence="1">Uncharacterized protein</fullName>
    </submittedName>
</protein>
<reference evidence="1" key="1">
    <citation type="journal article" date="2014" name="Int. J. Syst. Evol. Microbiol.">
        <title>Complete genome sequence of Corynebacterium casei LMG S-19264T (=DSM 44701T), isolated from a smear-ripened cheese.</title>
        <authorList>
            <consortium name="US DOE Joint Genome Institute (JGI-PGF)"/>
            <person name="Walter F."/>
            <person name="Albersmeier A."/>
            <person name="Kalinowski J."/>
            <person name="Ruckert C."/>
        </authorList>
    </citation>
    <scope>NUCLEOTIDE SEQUENCE</scope>
    <source>
        <strain evidence="1">KCTC 42731</strain>
    </source>
</reference>
<reference evidence="1" key="2">
    <citation type="submission" date="2020-09" db="EMBL/GenBank/DDBJ databases">
        <authorList>
            <person name="Sun Q."/>
            <person name="Kim S."/>
        </authorList>
    </citation>
    <scope>NUCLEOTIDE SEQUENCE</scope>
    <source>
        <strain evidence="1">KCTC 42731</strain>
    </source>
</reference>
<dbReference type="EMBL" id="BNCK01000001">
    <property type="protein sequence ID" value="GHF81650.1"/>
    <property type="molecule type" value="Genomic_DNA"/>
</dbReference>
<sequence length="82" mass="9803">MVKEKELEILSQSDIDDLLRINEFLEQQDENSLVAELRRAILDSGKLELNQWESLRDHIREIEELIPHIDLIIKLKKEARKR</sequence>
<dbReference type="RefSeq" id="WP_189767253.1">
    <property type="nucleotide sequence ID" value="NZ_BNCK01000001.1"/>
</dbReference>
<comment type="caution">
    <text evidence="1">The sequence shown here is derived from an EMBL/GenBank/DDBJ whole genome shotgun (WGS) entry which is preliminary data.</text>
</comment>
<gene>
    <name evidence="1" type="ORF">GCM10017161_06380</name>
</gene>
<dbReference type="AlphaFoldDB" id="A0A919EHW4"/>
<proteinExistence type="predicted"/>
<name>A0A919EHW4_9GAMM</name>
<keyword evidence="2" id="KW-1185">Reference proteome</keyword>
<accession>A0A919EHW4</accession>
<evidence type="ECO:0000313" key="1">
    <source>
        <dbReference type="EMBL" id="GHF81650.1"/>
    </source>
</evidence>
<organism evidence="1 2">
    <name type="scientific">Thalassotalea marina</name>
    <dbReference type="NCBI Taxonomy" id="1673741"/>
    <lineage>
        <taxon>Bacteria</taxon>
        <taxon>Pseudomonadati</taxon>
        <taxon>Pseudomonadota</taxon>
        <taxon>Gammaproteobacteria</taxon>
        <taxon>Alteromonadales</taxon>
        <taxon>Colwelliaceae</taxon>
        <taxon>Thalassotalea</taxon>
    </lineage>
</organism>
<evidence type="ECO:0000313" key="2">
    <source>
        <dbReference type="Proteomes" id="UP000623842"/>
    </source>
</evidence>
<dbReference type="Proteomes" id="UP000623842">
    <property type="component" value="Unassembled WGS sequence"/>
</dbReference>